<sequence>MNAGGFGGGAGYGNAGGYGVSGGYAGGGGYGTGGGGYGAGGYGDVGGGYLGSGGGGYGADAGGGAVGSGAGGGSEQRRQQTCTPVTIKMILEADNSNGDESFTVNDVVLNQVTCVANIAAVEPLSTNITITLNDFTGSIVGNLWSNNYEETHEMEDHASVWTPGKTVRFFGTIQSMEGVRTVRLSRIMPVTDFNEITFHRLDVIREQLRVTKGLASSGMKNSTGLGMPQAAVGGYPTNVGPVPQFGGAVAINNPSMLGAGFTGNGMSPVQDAVMNMITVKSGSNPNGVYLEDIANELRSKFPRADVQAALEFLQSEGHIYNTISEQHFQPCGS</sequence>
<dbReference type="GO" id="GO:0005662">
    <property type="term" value="C:DNA replication factor A complex"/>
    <property type="evidence" value="ECO:0007669"/>
    <property type="project" value="TreeGrafter"/>
</dbReference>
<evidence type="ECO:0000256" key="4">
    <source>
        <dbReference type="ARBA" id="ARBA00023242"/>
    </source>
</evidence>
<dbReference type="GO" id="GO:0000724">
    <property type="term" value="P:double-strand break repair via homologous recombination"/>
    <property type="evidence" value="ECO:0007669"/>
    <property type="project" value="TreeGrafter"/>
</dbReference>
<dbReference type="AlphaFoldDB" id="A0A7S0ZHX2"/>
<organism evidence="6">
    <name type="scientific">Timspurckia oligopyrenoides</name>
    <dbReference type="NCBI Taxonomy" id="708627"/>
    <lineage>
        <taxon>Eukaryota</taxon>
        <taxon>Rhodophyta</taxon>
        <taxon>Bangiophyceae</taxon>
        <taxon>Porphyridiales</taxon>
        <taxon>Porphyridiaceae</taxon>
        <taxon>Timspurckia</taxon>
    </lineage>
</organism>
<accession>A0A7S0ZHX2</accession>
<protein>
    <recommendedName>
        <fullName evidence="5">Replication protein A C-terminal domain-containing protein</fullName>
    </recommendedName>
</protein>
<dbReference type="InterPro" id="IPR014892">
    <property type="entry name" value="RPA_C"/>
</dbReference>
<dbReference type="InterPro" id="IPR040260">
    <property type="entry name" value="RFA2-like"/>
</dbReference>
<evidence type="ECO:0000313" key="6">
    <source>
        <dbReference type="EMBL" id="CAD8822367.1"/>
    </source>
</evidence>
<dbReference type="SUPFAM" id="SSF50249">
    <property type="entry name" value="Nucleic acid-binding proteins"/>
    <property type="match status" value="1"/>
</dbReference>
<dbReference type="GO" id="GO:0006260">
    <property type="term" value="P:DNA replication"/>
    <property type="evidence" value="ECO:0007669"/>
    <property type="project" value="TreeGrafter"/>
</dbReference>
<dbReference type="SUPFAM" id="SSF46785">
    <property type="entry name" value="Winged helix' DNA-binding domain"/>
    <property type="match status" value="1"/>
</dbReference>
<comment type="subcellular location">
    <subcellularLocation>
        <location evidence="1">Nucleus</location>
    </subcellularLocation>
</comment>
<comment type="similarity">
    <text evidence="2">Belongs to the replication factor A protein 2 family.</text>
</comment>
<dbReference type="GO" id="GO:0035861">
    <property type="term" value="C:site of double-strand break"/>
    <property type="evidence" value="ECO:0007669"/>
    <property type="project" value="TreeGrafter"/>
</dbReference>
<evidence type="ECO:0000256" key="1">
    <source>
        <dbReference type="ARBA" id="ARBA00004123"/>
    </source>
</evidence>
<dbReference type="GO" id="GO:0006289">
    <property type="term" value="P:nucleotide-excision repair"/>
    <property type="evidence" value="ECO:0007669"/>
    <property type="project" value="TreeGrafter"/>
</dbReference>
<dbReference type="CDD" id="cd04478">
    <property type="entry name" value="RPA2_DBD_D"/>
    <property type="match status" value="1"/>
</dbReference>
<dbReference type="EMBL" id="HBFP01009430">
    <property type="protein sequence ID" value="CAD8822367.1"/>
    <property type="molecule type" value="Transcribed_RNA"/>
</dbReference>
<dbReference type="InterPro" id="IPR012340">
    <property type="entry name" value="NA-bd_OB-fold"/>
</dbReference>
<dbReference type="InterPro" id="IPR036390">
    <property type="entry name" value="WH_DNA-bd_sf"/>
</dbReference>
<dbReference type="GO" id="GO:0000781">
    <property type="term" value="C:chromosome, telomeric region"/>
    <property type="evidence" value="ECO:0007669"/>
    <property type="project" value="TreeGrafter"/>
</dbReference>
<reference evidence="6" key="1">
    <citation type="submission" date="2021-01" db="EMBL/GenBank/DDBJ databases">
        <authorList>
            <person name="Corre E."/>
            <person name="Pelletier E."/>
            <person name="Niang G."/>
            <person name="Scheremetjew M."/>
            <person name="Finn R."/>
            <person name="Kale V."/>
            <person name="Holt S."/>
            <person name="Cochrane G."/>
            <person name="Meng A."/>
            <person name="Brown T."/>
            <person name="Cohen L."/>
        </authorList>
    </citation>
    <scope>NUCLEOTIDE SEQUENCE</scope>
    <source>
        <strain evidence="6">CCMP3278</strain>
    </source>
</reference>
<dbReference type="FunFam" id="1.10.10.10:FF:000168">
    <property type="entry name" value="Replication protein A 32 kDa subunit"/>
    <property type="match status" value="1"/>
</dbReference>
<name>A0A7S0ZHX2_9RHOD</name>
<evidence type="ECO:0000256" key="2">
    <source>
        <dbReference type="ARBA" id="ARBA00007815"/>
    </source>
</evidence>
<dbReference type="PANTHER" id="PTHR13989:SF16">
    <property type="entry name" value="REPLICATION PROTEIN A2"/>
    <property type="match status" value="1"/>
</dbReference>
<dbReference type="PANTHER" id="PTHR13989">
    <property type="entry name" value="REPLICATION PROTEIN A-RELATED"/>
    <property type="match status" value="1"/>
</dbReference>
<evidence type="ECO:0000256" key="3">
    <source>
        <dbReference type="ARBA" id="ARBA00023125"/>
    </source>
</evidence>
<dbReference type="Gene3D" id="2.40.50.140">
    <property type="entry name" value="Nucleic acid-binding proteins"/>
    <property type="match status" value="1"/>
</dbReference>
<gene>
    <name evidence="6" type="ORF">TOLI1172_LOCUS6763</name>
</gene>
<dbReference type="InterPro" id="IPR036388">
    <property type="entry name" value="WH-like_DNA-bd_sf"/>
</dbReference>
<dbReference type="Gene3D" id="1.10.10.10">
    <property type="entry name" value="Winged helix-like DNA-binding domain superfamily/Winged helix DNA-binding domain"/>
    <property type="match status" value="1"/>
</dbReference>
<keyword evidence="3" id="KW-0238">DNA-binding</keyword>
<feature type="domain" description="Replication protein A C-terminal" evidence="5">
    <location>
        <begin position="236"/>
        <end position="325"/>
    </location>
</feature>
<evidence type="ECO:0000259" key="5">
    <source>
        <dbReference type="Pfam" id="PF08784"/>
    </source>
</evidence>
<dbReference type="Pfam" id="PF08784">
    <property type="entry name" value="RPA_C"/>
    <property type="match status" value="1"/>
</dbReference>
<proteinExistence type="inferred from homology"/>
<dbReference type="GO" id="GO:0003697">
    <property type="term" value="F:single-stranded DNA binding"/>
    <property type="evidence" value="ECO:0007669"/>
    <property type="project" value="TreeGrafter"/>
</dbReference>
<keyword evidence="4" id="KW-0539">Nucleus</keyword>